<dbReference type="SUPFAM" id="SSF53335">
    <property type="entry name" value="S-adenosyl-L-methionine-dependent methyltransferases"/>
    <property type="match status" value="1"/>
</dbReference>
<name>A0AAW1RAD2_9CHLO</name>
<keyword evidence="2" id="KW-0698">rRNA processing</keyword>
<reference evidence="6 7" key="1">
    <citation type="journal article" date="2024" name="Nat. Commun.">
        <title>Phylogenomics reveals the evolutionary origins of lichenization in chlorophyte algae.</title>
        <authorList>
            <person name="Puginier C."/>
            <person name="Libourel C."/>
            <person name="Otte J."/>
            <person name="Skaloud P."/>
            <person name="Haon M."/>
            <person name="Grisel S."/>
            <person name="Petersen M."/>
            <person name="Berrin J.G."/>
            <person name="Delaux P.M."/>
            <person name="Dal Grande F."/>
            <person name="Keller J."/>
        </authorList>
    </citation>
    <scope>NUCLEOTIDE SEQUENCE [LARGE SCALE GENOMIC DNA]</scope>
    <source>
        <strain evidence="6 7">SAG 2145</strain>
    </source>
</reference>
<gene>
    <name evidence="6" type="ORF">WJX74_008062</name>
</gene>
<evidence type="ECO:0008006" key="8">
    <source>
        <dbReference type="Google" id="ProtNLM"/>
    </source>
</evidence>
<evidence type="ECO:0000313" key="7">
    <source>
        <dbReference type="Proteomes" id="UP001438707"/>
    </source>
</evidence>
<protein>
    <recommendedName>
        <fullName evidence="8">Ribosomal RNA small subunit methyltransferase G</fullName>
    </recommendedName>
</protein>
<organism evidence="6 7">
    <name type="scientific">Apatococcus lobatus</name>
    <dbReference type="NCBI Taxonomy" id="904363"/>
    <lineage>
        <taxon>Eukaryota</taxon>
        <taxon>Viridiplantae</taxon>
        <taxon>Chlorophyta</taxon>
        <taxon>core chlorophytes</taxon>
        <taxon>Trebouxiophyceae</taxon>
        <taxon>Chlorellales</taxon>
        <taxon>Chlorellaceae</taxon>
        <taxon>Apatococcus</taxon>
    </lineage>
</organism>
<dbReference type="GO" id="GO:0070043">
    <property type="term" value="F:rRNA (guanine-N7-)-methyltransferase activity"/>
    <property type="evidence" value="ECO:0007669"/>
    <property type="project" value="TreeGrafter"/>
</dbReference>
<keyword evidence="4" id="KW-0808">Transferase</keyword>
<dbReference type="PANTHER" id="PTHR31760:SF0">
    <property type="entry name" value="S-ADENOSYL-L-METHIONINE-DEPENDENT METHYLTRANSFERASES SUPERFAMILY PROTEIN"/>
    <property type="match status" value="1"/>
</dbReference>
<comment type="caution">
    <text evidence="6">The sequence shown here is derived from an EMBL/GenBank/DDBJ whole genome shotgun (WGS) entry which is preliminary data.</text>
</comment>
<dbReference type="GO" id="GO:0005829">
    <property type="term" value="C:cytosol"/>
    <property type="evidence" value="ECO:0007669"/>
    <property type="project" value="TreeGrafter"/>
</dbReference>
<dbReference type="PANTHER" id="PTHR31760">
    <property type="entry name" value="S-ADENOSYL-L-METHIONINE-DEPENDENT METHYLTRANSFERASES SUPERFAMILY PROTEIN"/>
    <property type="match status" value="1"/>
</dbReference>
<evidence type="ECO:0000256" key="1">
    <source>
        <dbReference type="ARBA" id="ARBA00022490"/>
    </source>
</evidence>
<dbReference type="FunFam" id="3.40.50.150:FF:000041">
    <property type="entry name" value="Ribosomal RNA small subunit methyltransferase G"/>
    <property type="match status" value="1"/>
</dbReference>
<proteinExistence type="inferred from homology"/>
<keyword evidence="1" id="KW-0963">Cytoplasm</keyword>
<evidence type="ECO:0000313" key="6">
    <source>
        <dbReference type="EMBL" id="KAK9830804.1"/>
    </source>
</evidence>
<keyword evidence="5" id="KW-0949">S-adenosyl-L-methionine</keyword>
<evidence type="ECO:0000256" key="5">
    <source>
        <dbReference type="ARBA" id="ARBA00022691"/>
    </source>
</evidence>
<dbReference type="Proteomes" id="UP001438707">
    <property type="component" value="Unassembled WGS sequence"/>
</dbReference>
<dbReference type="NCBIfam" id="TIGR00138">
    <property type="entry name" value="rsmG_gidB"/>
    <property type="match status" value="1"/>
</dbReference>
<evidence type="ECO:0000256" key="2">
    <source>
        <dbReference type="ARBA" id="ARBA00022552"/>
    </source>
</evidence>
<dbReference type="InterPro" id="IPR029063">
    <property type="entry name" value="SAM-dependent_MTases_sf"/>
</dbReference>
<dbReference type="Gene3D" id="3.40.50.150">
    <property type="entry name" value="Vaccinia Virus protein VP39"/>
    <property type="match status" value="1"/>
</dbReference>
<dbReference type="EMBL" id="JALJOS010000015">
    <property type="protein sequence ID" value="KAK9830804.1"/>
    <property type="molecule type" value="Genomic_DNA"/>
</dbReference>
<accession>A0AAW1RAD2</accession>
<dbReference type="Pfam" id="PF02527">
    <property type="entry name" value="GidB"/>
    <property type="match status" value="1"/>
</dbReference>
<keyword evidence="7" id="KW-1185">Reference proteome</keyword>
<keyword evidence="3" id="KW-0489">Methyltransferase</keyword>
<dbReference type="CDD" id="cd02440">
    <property type="entry name" value="AdoMet_MTases"/>
    <property type="match status" value="1"/>
</dbReference>
<evidence type="ECO:0000256" key="3">
    <source>
        <dbReference type="ARBA" id="ARBA00022603"/>
    </source>
</evidence>
<evidence type="ECO:0000256" key="4">
    <source>
        <dbReference type="ARBA" id="ARBA00022679"/>
    </source>
</evidence>
<dbReference type="AlphaFoldDB" id="A0AAW1RAD2"/>
<sequence length="301" mass="32568">MRPLELVSRCRYLLLRATLRSCAAARPWPKLGQARSYQIRCISQRAGPSPRAQLCATSSASKSQCPEDVAPVPILSEAAKKRLESYLALVLEKNKVMNLTAVRDEAEAWDRHIIDSAALLPVLEAAAAGFRSPKLRVLDVGSGAGLPGIVFAILKPAWQVTLLEATKKKCAFLEEVTTGLQLSNVKIVAQRAEDAGKASQLRERHDIVVARAVAELRTLAELCLPFVKVNGLWIAAKGPNIEDEVNAARNAIGQLGGRIKTITAVDSLSAGVPRTAIVVTKIKATPRQYPRLPGRPNKQPL</sequence>
<dbReference type="HAMAP" id="MF_00074">
    <property type="entry name" value="16SrRNA_methyltr_G"/>
    <property type="match status" value="1"/>
</dbReference>
<dbReference type="InterPro" id="IPR003682">
    <property type="entry name" value="rRNA_ssu_MeTfrase_G"/>
</dbReference>